<keyword evidence="1" id="KW-0472">Membrane</keyword>
<evidence type="ECO:0000313" key="2">
    <source>
        <dbReference type="EMBL" id="GGA44208.1"/>
    </source>
</evidence>
<comment type="caution">
    <text evidence="2">The sequence shown here is derived from an EMBL/GenBank/DDBJ whole genome shotgun (WGS) entry which is preliminary data.</text>
</comment>
<proteinExistence type="predicted"/>
<sequence>MTGSVHSKTNKAPETAESHSEALLSKAFQAKYAACSLFVTLYTLYDILYSLFCIHWKWKLPG</sequence>
<protein>
    <submittedName>
        <fullName evidence="2">Uncharacterized protein</fullName>
    </submittedName>
</protein>
<evidence type="ECO:0000313" key="3">
    <source>
        <dbReference type="Proteomes" id="UP000609323"/>
    </source>
</evidence>
<feature type="transmembrane region" description="Helical" evidence="1">
    <location>
        <begin position="32"/>
        <end position="52"/>
    </location>
</feature>
<keyword evidence="3" id="KW-1185">Reference proteome</keyword>
<name>A0ABQ1GIP6_9BACL</name>
<accession>A0ABQ1GIP6</accession>
<organism evidence="2 3">
    <name type="scientific">Paenibacillus physcomitrellae</name>
    <dbReference type="NCBI Taxonomy" id="1619311"/>
    <lineage>
        <taxon>Bacteria</taxon>
        <taxon>Bacillati</taxon>
        <taxon>Bacillota</taxon>
        <taxon>Bacilli</taxon>
        <taxon>Bacillales</taxon>
        <taxon>Paenibacillaceae</taxon>
        <taxon>Paenibacillus</taxon>
    </lineage>
</organism>
<dbReference type="Proteomes" id="UP000609323">
    <property type="component" value="Unassembled WGS sequence"/>
</dbReference>
<keyword evidence="1" id="KW-0812">Transmembrane</keyword>
<gene>
    <name evidence="2" type="ORF">GCM10010917_31860</name>
</gene>
<keyword evidence="1" id="KW-1133">Transmembrane helix</keyword>
<evidence type="ECO:0000256" key="1">
    <source>
        <dbReference type="SAM" id="Phobius"/>
    </source>
</evidence>
<dbReference type="EMBL" id="BMHF01000012">
    <property type="protein sequence ID" value="GGA44208.1"/>
    <property type="molecule type" value="Genomic_DNA"/>
</dbReference>
<reference evidence="3" key="1">
    <citation type="journal article" date="2019" name="Int. J. Syst. Evol. Microbiol.">
        <title>The Global Catalogue of Microorganisms (GCM) 10K type strain sequencing project: providing services to taxonomists for standard genome sequencing and annotation.</title>
        <authorList>
            <consortium name="The Broad Institute Genomics Platform"/>
            <consortium name="The Broad Institute Genome Sequencing Center for Infectious Disease"/>
            <person name="Wu L."/>
            <person name="Ma J."/>
        </authorList>
    </citation>
    <scope>NUCLEOTIDE SEQUENCE [LARGE SCALE GENOMIC DNA]</scope>
    <source>
        <strain evidence="3">CGMCC 1.15044</strain>
    </source>
</reference>